<dbReference type="PANTHER" id="PTHR30007:SF1">
    <property type="entry name" value="BLR1914 PROTEIN"/>
    <property type="match status" value="1"/>
</dbReference>
<comment type="caution">
    <text evidence="4">The sequence shown here is derived from an EMBL/GenBank/DDBJ whole genome shotgun (WGS) entry which is preliminary data.</text>
</comment>
<protein>
    <submittedName>
        <fullName evidence="4">IS5 family transposase</fullName>
    </submittedName>
</protein>
<sequence>MGDRGDLTDAQWDRLEPLLPVSNGRCGRWRDHRQVVNGVLYRIRTGVHWRDLPERYGPWKTVHERHRRWSADGTWEMLLRRIQAEADAAGEIDWDVSVDSTSVRAHHHAAGARHAPPPAIKGGSAQAVRAARIWAELIDRPAEGKGGEALGRSRGGFTTKIHLSADGRCRVLSLVITPGQCADCTQFEAVMDRICVPRLACGRPRTKPDSVSADKGYSNRRTRRYLRRRGIRHVIPEKADQAANRIRHGSSGGRPPGFDKDRYKKRNTVERAINKLKTFRAVATRFDKRGHVYLGTVTAAALVVWLRS</sequence>
<keyword evidence="5" id="KW-1185">Reference proteome</keyword>
<organism evidence="4 5">
    <name type="scientific">Streptomyces flaveolus</name>
    <dbReference type="NCBI Taxonomy" id="67297"/>
    <lineage>
        <taxon>Bacteria</taxon>
        <taxon>Bacillati</taxon>
        <taxon>Actinomycetota</taxon>
        <taxon>Actinomycetes</taxon>
        <taxon>Kitasatosporales</taxon>
        <taxon>Streptomycetaceae</taxon>
        <taxon>Streptomyces</taxon>
    </lineage>
</organism>
<dbReference type="Pfam" id="PF13340">
    <property type="entry name" value="DUF4096"/>
    <property type="match status" value="1"/>
</dbReference>
<evidence type="ECO:0000256" key="1">
    <source>
        <dbReference type="SAM" id="MobiDB-lite"/>
    </source>
</evidence>
<dbReference type="NCBIfam" id="NF033580">
    <property type="entry name" value="transpos_IS5_3"/>
    <property type="match status" value="1"/>
</dbReference>
<dbReference type="InterPro" id="IPR002559">
    <property type="entry name" value="Transposase_11"/>
</dbReference>
<evidence type="ECO:0000313" key="5">
    <source>
        <dbReference type="Proteomes" id="UP001490330"/>
    </source>
</evidence>
<accession>A0ABV1VB78</accession>
<gene>
    <name evidence="4" type="ORF">ABT322_08045</name>
</gene>
<dbReference type="EMBL" id="JBEPCV010000005">
    <property type="protein sequence ID" value="MER6903726.1"/>
    <property type="molecule type" value="Genomic_DNA"/>
</dbReference>
<name>A0ABV1VB78_9ACTN</name>
<dbReference type="PANTHER" id="PTHR30007">
    <property type="entry name" value="PHP DOMAIN PROTEIN"/>
    <property type="match status" value="1"/>
</dbReference>
<reference evidence="4 5" key="1">
    <citation type="submission" date="2024-06" db="EMBL/GenBank/DDBJ databases">
        <title>The Natural Products Discovery Center: Release of the First 8490 Sequenced Strains for Exploring Actinobacteria Biosynthetic Diversity.</title>
        <authorList>
            <person name="Kalkreuter E."/>
            <person name="Kautsar S.A."/>
            <person name="Yang D."/>
            <person name="Bader C.D."/>
            <person name="Teijaro C.N."/>
            <person name="Fluegel L."/>
            <person name="Davis C.M."/>
            <person name="Simpson J.R."/>
            <person name="Lauterbach L."/>
            <person name="Steele A.D."/>
            <person name="Gui C."/>
            <person name="Meng S."/>
            <person name="Li G."/>
            <person name="Viehrig K."/>
            <person name="Ye F."/>
            <person name="Su P."/>
            <person name="Kiefer A.F."/>
            <person name="Nichols A."/>
            <person name="Cepeda A.J."/>
            <person name="Yan W."/>
            <person name="Fan B."/>
            <person name="Jiang Y."/>
            <person name="Adhikari A."/>
            <person name="Zheng C.-J."/>
            <person name="Schuster L."/>
            <person name="Cowan T.M."/>
            <person name="Smanski M.J."/>
            <person name="Chevrette M.G."/>
            <person name="De Carvalho L.P.S."/>
            <person name="Shen B."/>
        </authorList>
    </citation>
    <scope>NUCLEOTIDE SEQUENCE [LARGE SCALE GENOMIC DNA]</scope>
    <source>
        <strain evidence="4 5">NPDC000632</strain>
    </source>
</reference>
<dbReference type="InterPro" id="IPR025161">
    <property type="entry name" value="IS402-like_dom"/>
</dbReference>
<feature type="domain" description="Insertion element IS402-like" evidence="3">
    <location>
        <begin position="7"/>
        <end position="78"/>
    </location>
</feature>
<feature type="domain" description="Transposase IS4-like" evidence="2">
    <location>
        <begin position="96"/>
        <end position="299"/>
    </location>
</feature>
<feature type="region of interest" description="Disordered" evidence="1">
    <location>
        <begin position="243"/>
        <end position="264"/>
    </location>
</feature>
<proteinExistence type="predicted"/>
<evidence type="ECO:0000313" key="4">
    <source>
        <dbReference type="EMBL" id="MER6903726.1"/>
    </source>
</evidence>
<dbReference type="Pfam" id="PF01609">
    <property type="entry name" value="DDE_Tnp_1"/>
    <property type="match status" value="1"/>
</dbReference>
<evidence type="ECO:0000259" key="2">
    <source>
        <dbReference type="Pfam" id="PF01609"/>
    </source>
</evidence>
<dbReference type="Proteomes" id="UP001490330">
    <property type="component" value="Unassembled WGS sequence"/>
</dbReference>
<dbReference type="RefSeq" id="WP_350726342.1">
    <property type="nucleotide sequence ID" value="NZ_JBEPCO010000092.1"/>
</dbReference>
<evidence type="ECO:0000259" key="3">
    <source>
        <dbReference type="Pfam" id="PF13340"/>
    </source>
</evidence>